<accession>A0A3E2VTA5</accession>
<dbReference type="OrthoDB" id="3035887at2"/>
<evidence type="ECO:0000313" key="2">
    <source>
        <dbReference type="Proteomes" id="UP000260025"/>
    </source>
</evidence>
<dbReference type="RefSeq" id="WP_117443756.1">
    <property type="nucleotide sequence ID" value="NZ_JAJFEN010000022.1"/>
</dbReference>
<name>A0A3E2VTA5_CLOIN</name>
<gene>
    <name evidence="1" type="ORF">DXA38_14355</name>
</gene>
<protein>
    <submittedName>
        <fullName evidence="1">Uncharacterized protein</fullName>
    </submittedName>
</protein>
<reference evidence="1 2" key="1">
    <citation type="submission" date="2018-08" db="EMBL/GenBank/DDBJ databases">
        <title>A genome reference for cultivated species of the human gut microbiota.</title>
        <authorList>
            <person name="Zou Y."/>
            <person name="Xue W."/>
            <person name="Luo G."/>
        </authorList>
    </citation>
    <scope>NUCLEOTIDE SEQUENCE [LARGE SCALE GENOMIC DNA]</scope>
    <source>
        <strain evidence="1 2">OF01-2LB</strain>
    </source>
</reference>
<organism evidence="1 2">
    <name type="scientific">Clostridium innocuum</name>
    <dbReference type="NCBI Taxonomy" id="1522"/>
    <lineage>
        <taxon>Bacteria</taxon>
        <taxon>Bacillati</taxon>
        <taxon>Bacillota</taxon>
        <taxon>Clostridia</taxon>
        <taxon>Eubacteriales</taxon>
        <taxon>Clostridiaceae</taxon>
        <taxon>Clostridium</taxon>
    </lineage>
</organism>
<evidence type="ECO:0000313" key="1">
    <source>
        <dbReference type="EMBL" id="RGC14157.1"/>
    </source>
</evidence>
<sequence>MDELDGEAKYQTTTVNHVCADAAYGMKQSLKGIQPTGDLLVVIDMNDLVAFEGAKKRIYKEPLVFDSMEDTEAYFTFRPDVDLIVYKGHEYTVNSVGEVNPVSDEPDFLEIIANE</sequence>
<dbReference type="Proteomes" id="UP000260025">
    <property type="component" value="Unassembled WGS sequence"/>
</dbReference>
<comment type="caution">
    <text evidence="1">The sequence shown here is derived from an EMBL/GenBank/DDBJ whole genome shotgun (WGS) entry which is preliminary data.</text>
</comment>
<dbReference type="EMBL" id="QVEV01000023">
    <property type="protein sequence ID" value="RGC14157.1"/>
    <property type="molecule type" value="Genomic_DNA"/>
</dbReference>
<dbReference type="AlphaFoldDB" id="A0A3E2VTA5"/>
<proteinExistence type="predicted"/>